<sequence length="55" mass="5987">MHPIPATINTKTAKKYTEPSTGKPVLAALLLVYADLLPKRSLDGAEVLIHFNAKE</sequence>
<protein>
    <submittedName>
        <fullName evidence="1">Uncharacterized protein</fullName>
    </submittedName>
</protein>
<accession>A0A8S5TMG9</accession>
<dbReference type="EMBL" id="BK032847">
    <property type="protein sequence ID" value="DAF64018.1"/>
    <property type="molecule type" value="Genomic_DNA"/>
</dbReference>
<reference evidence="1" key="1">
    <citation type="journal article" date="2021" name="Proc. Natl. Acad. Sci. U.S.A.">
        <title>A Catalog of Tens of Thousands of Viruses from Human Metagenomes Reveals Hidden Associations with Chronic Diseases.</title>
        <authorList>
            <person name="Tisza M.J."/>
            <person name="Buck C.B."/>
        </authorList>
    </citation>
    <scope>NUCLEOTIDE SEQUENCE</scope>
    <source>
        <strain evidence="1">CtGkF2</strain>
    </source>
</reference>
<name>A0A8S5TMG9_9CAUD</name>
<organism evidence="1">
    <name type="scientific">Siphoviridae sp. ctGkF2</name>
    <dbReference type="NCBI Taxonomy" id="2827823"/>
    <lineage>
        <taxon>Viruses</taxon>
        <taxon>Duplodnaviria</taxon>
        <taxon>Heunggongvirae</taxon>
        <taxon>Uroviricota</taxon>
        <taxon>Caudoviricetes</taxon>
    </lineage>
</organism>
<proteinExistence type="predicted"/>
<evidence type="ECO:0000313" key="1">
    <source>
        <dbReference type="EMBL" id="DAF64018.1"/>
    </source>
</evidence>